<dbReference type="AlphaFoldDB" id="A0A0L0DB82"/>
<dbReference type="InterPro" id="IPR019448">
    <property type="entry name" value="NT-C2"/>
</dbReference>
<gene>
    <name evidence="4" type="ORF">AMSG_05613</name>
</gene>
<feature type="chain" id="PRO_5005537027" evidence="2">
    <location>
        <begin position="23"/>
        <end position="598"/>
    </location>
</feature>
<dbReference type="GeneID" id="25564986"/>
<dbReference type="EMBL" id="GL349456">
    <property type="protein sequence ID" value="KNC49577.1"/>
    <property type="molecule type" value="Genomic_DNA"/>
</dbReference>
<dbReference type="PANTHER" id="PTHR21456:SF1">
    <property type="entry name" value="C2 NT-TYPE DOMAIN-CONTAINING PROTEIN"/>
    <property type="match status" value="1"/>
</dbReference>
<dbReference type="STRING" id="461836.A0A0L0DB82"/>
<organism evidence="4 5">
    <name type="scientific">Thecamonas trahens ATCC 50062</name>
    <dbReference type="NCBI Taxonomy" id="461836"/>
    <lineage>
        <taxon>Eukaryota</taxon>
        <taxon>Apusozoa</taxon>
        <taxon>Apusomonadida</taxon>
        <taxon>Apusomonadidae</taxon>
        <taxon>Thecamonas</taxon>
    </lineage>
</organism>
<dbReference type="PANTHER" id="PTHR21456">
    <property type="entry name" value="FAMILY WITH SEQUENCE SIMILARITY 102"/>
    <property type="match status" value="1"/>
</dbReference>
<feature type="region of interest" description="Disordered" evidence="1">
    <location>
        <begin position="396"/>
        <end position="480"/>
    </location>
</feature>
<sequence>MSEEVVAVVVAAVAVAAAVAAAAVKSQEAAVEGVSPRRVRVKKKKVKRVRKEKDKGKGKGKEEAVAEDMVVTVAAEPEPDVTASGSEAPLVGIVGARGEVDPVVGDLDPAAEAVEPEAVPEGVHMQPEPAPLAGDSPRSAEVVKKVKVKKVKVKKVKVKKDKSKAKIKEEKKVKERRKAKTKTKAKDRVSEMEVAMVGAASGGGKRKKRQYRFDVELRIDSLNDVPLINATILVGWKVIGGSRSASGSTEPVRIDSYRVEYGEVFEFVTTLTSRDLSEPLNSQVLRLTVHQELKGGRQRKKLGLVDIDLAEAIGWSGALPGQPPRLRRFLLQECTSNSALALRLVFTQLTGSPDYVPRSSQASTSDLARSSSSLLLASVPSVDALASEARYPPLGAGLPARRPGELSADGVDSGIDSGGGSARSERARRLLARRNSELGHGSRGGSSGGGGGGGGGGGDGWPGAGAGGGHLRLPGGLPPHPRELNESLELMQSHNTGRLRLGRKTGSHSLLDTDRIVLSDHTSDVLGLPTLDAATIAQNMAIVAELFDDLGISLQSMADTLLAVPTTRRASLPSPGTPLSAVDDDLGDLSAGELEAFA</sequence>
<feature type="compositionally biased region" description="Basic residues" evidence="1">
    <location>
        <begin position="174"/>
        <end position="183"/>
    </location>
</feature>
<evidence type="ECO:0000256" key="2">
    <source>
        <dbReference type="SAM" id="SignalP"/>
    </source>
</evidence>
<dbReference type="PROSITE" id="PS51840">
    <property type="entry name" value="C2_NT"/>
    <property type="match status" value="1"/>
</dbReference>
<feature type="compositionally biased region" description="Basic and acidic residues" evidence="1">
    <location>
        <begin position="51"/>
        <end position="64"/>
    </location>
</feature>
<feature type="region of interest" description="Disordered" evidence="1">
    <location>
        <begin position="164"/>
        <end position="187"/>
    </location>
</feature>
<dbReference type="Pfam" id="PF10358">
    <property type="entry name" value="NT-C2"/>
    <property type="match status" value="1"/>
</dbReference>
<proteinExistence type="predicted"/>
<feature type="compositionally biased region" description="Gly residues" evidence="1">
    <location>
        <begin position="441"/>
        <end position="470"/>
    </location>
</feature>
<keyword evidence="2" id="KW-0732">Signal</keyword>
<evidence type="ECO:0000313" key="5">
    <source>
        <dbReference type="Proteomes" id="UP000054408"/>
    </source>
</evidence>
<evidence type="ECO:0000256" key="1">
    <source>
        <dbReference type="SAM" id="MobiDB-lite"/>
    </source>
</evidence>
<evidence type="ECO:0000313" key="4">
    <source>
        <dbReference type="EMBL" id="KNC49577.1"/>
    </source>
</evidence>
<protein>
    <submittedName>
        <fullName evidence="4">SYM-3A protein</fullName>
    </submittedName>
</protein>
<dbReference type="Proteomes" id="UP000054408">
    <property type="component" value="Unassembled WGS sequence"/>
</dbReference>
<evidence type="ECO:0000259" key="3">
    <source>
        <dbReference type="PROSITE" id="PS51840"/>
    </source>
</evidence>
<dbReference type="RefSeq" id="XP_013757686.1">
    <property type="nucleotide sequence ID" value="XM_013902232.1"/>
</dbReference>
<dbReference type="OrthoDB" id="3365224at2759"/>
<dbReference type="InterPro" id="IPR039931">
    <property type="entry name" value="EEIG1/2-like"/>
</dbReference>
<feature type="region of interest" description="Disordered" evidence="1">
    <location>
        <begin position="42"/>
        <end position="65"/>
    </location>
</feature>
<accession>A0A0L0DB82</accession>
<feature type="domain" description="C2 NT-type" evidence="3">
    <location>
        <begin position="203"/>
        <end position="348"/>
    </location>
</feature>
<feature type="signal peptide" evidence="2">
    <location>
        <begin position="1"/>
        <end position="22"/>
    </location>
</feature>
<keyword evidence="5" id="KW-1185">Reference proteome</keyword>
<reference evidence="4 5" key="1">
    <citation type="submission" date="2010-05" db="EMBL/GenBank/DDBJ databases">
        <title>The Genome Sequence of Thecamonas trahens ATCC 50062.</title>
        <authorList>
            <consortium name="The Broad Institute Genome Sequencing Platform"/>
            <person name="Russ C."/>
            <person name="Cuomo C."/>
            <person name="Shea T."/>
            <person name="Young S.K."/>
            <person name="Zeng Q."/>
            <person name="Koehrsen M."/>
            <person name="Haas B."/>
            <person name="Borodovsky M."/>
            <person name="Guigo R."/>
            <person name="Alvarado L."/>
            <person name="Berlin A."/>
            <person name="Bochicchio J."/>
            <person name="Borenstein D."/>
            <person name="Chapman S."/>
            <person name="Chen Z."/>
            <person name="Freedman E."/>
            <person name="Gellesch M."/>
            <person name="Goldberg J."/>
            <person name="Griggs A."/>
            <person name="Gujja S."/>
            <person name="Heilman E."/>
            <person name="Heiman D."/>
            <person name="Hepburn T."/>
            <person name="Howarth C."/>
            <person name="Jen D."/>
            <person name="Larson L."/>
            <person name="Mehta T."/>
            <person name="Park D."/>
            <person name="Pearson M."/>
            <person name="Roberts A."/>
            <person name="Saif S."/>
            <person name="Shenoy N."/>
            <person name="Sisk P."/>
            <person name="Stolte C."/>
            <person name="Sykes S."/>
            <person name="Thomson T."/>
            <person name="Walk T."/>
            <person name="White J."/>
            <person name="Yandava C."/>
            <person name="Burger G."/>
            <person name="Gray M.W."/>
            <person name="Holland P.W.H."/>
            <person name="King N."/>
            <person name="Lang F.B.F."/>
            <person name="Roger A.J."/>
            <person name="Ruiz-Trillo I."/>
            <person name="Lander E."/>
            <person name="Nusbaum C."/>
        </authorList>
    </citation>
    <scope>NUCLEOTIDE SEQUENCE [LARGE SCALE GENOMIC DNA]</scope>
    <source>
        <strain evidence="4 5">ATCC 50062</strain>
    </source>
</reference>
<name>A0A0L0DB82_THETB</name>
<feature type="compositionally biased region" description="Basic and acidic residues" evidence="1">
    <location>
        <begin position="164"/>
        <end position="173"/>
    </location>
</feature>